<sequence>EGDEDIEKPTDHGSHEEDIISGSEGLNSTGALENDHVDASELLEEGNEDGWPCICTLSCNRDKGDEDIEKPIDHDSHEEGIIPRSEGLNSIGALENDHVDASELLEEGNEDGHGELRPILCFPLCCSMNSRSSTPSCLP</sequence>
<organism evidence="2 3">
    <name type="scientific">Ensete ventricosum</name>
    <name type="common">Abyssinian banana</name>
    <name type="synonym">Musa ensete</name>
    <dbReference type="NCBI Taxonomy" id="4639"/>
    <lineage>
        <taxon>Eukaryota</taxon>
        <taxon>Viridiplantae</taxon>
        <taxon>Streptophyta</taxon>
        <taxon>Embryophyta</taxon>
        <taxon>Tracheophyta</taxon>
        <taxon>Spermatophyta</taxon>
        <taxon>Magnoliopsida</taxon>
        <taxon>Liliopsida</taxon>
        <taxon>Zingiberales</taxon>
        <taxon>Musaceae</taxon>
        <taxon>Ensete</taxon>
    </lineage>
</organism>
<feature type="region of interest" description="Disordered" evidence="1">
    <location>
        <begin position="1"/>
        <end position="43"/>
    </location>
</feature>
<feature type="non-terminal residue" evidence="2">
    <location>
        <position position="1"/>
    </location>
</feature>
<name>A0A426XCF8_ENSVE</name>
<comment type="caution">
    <text evidence="2">The sequence shown here is derived from an EMBL/GenBank/DDBJ whole genome shotgun (WGS) entry which is preliminary data.</text>
</comment>
<reference evidence="2 3" key="1">
    <citation type="journal article" date="2014" name="Agronomy (Basel)">
        <title>A Draft Genome Sequence for Ensete ventricosum, the Drought-Tolerant Tree Against Hunger.</title>
        <authorList>
            <person name="Harrison J."/>
            <person name="Moore K.A."/>
            <person name="Paszkiewicz K."/>
            <person name="Jones T."/>
            <person name="Grant M."/>
            <person name="Ambacheew D."/>
            <person name="Muzemil S."/>
            <person name="Studholme D.J."/>
        </authorList>
    </citation>
    <scope>NUCLEOTIDE SEQUENCE [LARGE SCALE GENOMIC DNA]</scope>
</reference>
<gene>
    <name evidence="2" type="ORF">B296_00044292</name>
</gene>
<evidence type="ECO:0000256" key="1">
    <source>
        <dbReference type="SAM" id="MobiDB-lite"/>
    </source>
</evidence>
<proteinExistence type="predicted"/>
<dbReference type="AlphaFoldDB" id="A0A426XCF8"/>
<evidence type="ECO:0000313" key="2">
    <source>
        <dbReference type="EMBL" id="RRT37176.1"/>
    </source>
</evidence>
<feature type="region of interest" description="Disordered" evidence="1">
    <location>
        <begin position="63"/>
        <end position="86"/>
    </location>
</feature>
<evidence type="ECO:0000313" key="3">
    <source>
        <dbReference type="Proteomes" id="UP000287651"/>
    </source>
</evidence>
<dbReference type="Proteomes" id="UP000287651">
    <property type="component" value="Unassembled WGS sequence"/>
</dbReference>
<accession>A0A426XCF8</accession>
<feature type="compositionally biased region" description="Basic and acidic residues" evidence="1">
    <location>
        <begin position="63"/>
        <end position="81"/>
    </location>
</feature>
<protein>
    <submittedName>
        <fullName evidence="2">Uncharacterized protein</fullName>
    </submittedName>
</protein>
<dbReference type="EMBL" id="AMZH03022599">
    <property type="protein sequence ID" value="RRT37176.1"/>
    <property type="molecule type" value="Genomic_DNA"/>
</dbReference>
<feature type="compositionally biased region" description="Basic and acidic residues" evidence="1">
    <location>
        <begin position="7"/>
        <end position="18"/>
    </location>
</feature>